<comment type="caution">
    <text evidence="2">The sequence shown here is derived from an EMBL/GenBank/DDBJ whole genome shotgun (WGS) entry which is preliminary data.</text>
</comment>
<organism evidence="2 3">
    <name type="scientific">Desulfitobacterium hafniense DP7</name>
    <dbReference type="NCBI Taxonomy" id="537010"/>
    <lineage>
        <taxon>Bacteria</taxon>
        <taxon>Bacillati</taxon>
        <taxon>Bacillota</taxon>
        <taxon>Clostridia</taxon>
        <taxon>Eubacteriales</taxon>
        <taxon>Desulfitobacteriaceae</taxon>
        <taxon>Desulfitobacterium</taxon>
    </lineage>
</organism>
<sequence>MIISPNISLSFKRLPTGFGTLLKMIIGAVFYLFCCQINIF</sequence>
<dbReference type="EMBL" id="AFZX01000021">
    <property type="protein sequence ID" value="EHL08375.1"/>
    <property type="molecule type" value="Genomic_DNA"/>
</dbReference>
<evidence type="ECO:0000313" key="2">
    <source>
        <dbReference type="EMBL" id="EHL08375.1"/>
    </source>
</evidence>
<gene>
    <name evidence="2" type="ORF">HMPREF0322_00873</name>
</gene>
<dbReference type="AlphaFoldDB" id="G9XIU6"/>
<evidence type="ECO:0000256" key="1">
    <source>
        <dbReference type="SAM" id="Phobius"/>
    </source>
</evidence>
<name>G9XIU6_DESHA</name>
<keyword evidence="1" id="KW-0472">Membrane</keyword>
<proteinExistence type="predicted"/>
<keyword evidence="1" id="KW-1133">Transmembrane helix</keyword>
<dbReference type="HOGENOM" id="CLU_3288454_0_0_9"/>
<evidence type="ECO:0000313" key="3">
    <source>
        <dbReference type="Proteomes" id="UP000004416"/>
    </source>
</evidence>
<feature type="transmembrane region" description="Helical" evidence="1">
    <location>
        <begin position="21"/>
        <end position="39"/>
    </location>
</feature>
<keyword evidence="1" id="KW-0812">Transmembrane</keyword>
<accession>G9XIU6</accession>
<reference evidence="2 3" key="1">
    <citation type="submission" date="2011-08" db="EMBL/GenBank/DDBJ databases">
        <authorList>
            <person name="Weinstock G."/>
            <person name="Sodergren E."/>
            <person name="Clifton S."/>
            <person name="Fulton L."/>
            <person name="Fulton B."/>
            <person name="Courtney L."/>
            <person name="Fronick C."/>
            <person name="Harrison M."/>
            <person name="Strong C."/>
            <person name="Farmer C."/>
            <person name="Delahaunty K."/>
            <person name="Markovic C."/>
            <person name="Hall O."/>
            <person name="Minx P."/>
            <person name="Tomlinson C."/>
            <person name="Mitreva M."/>
            <person name="Hou S."/>
            <person name="Chen J."/>
            <person name="Wollam A."/>
            <person name="Pepin K.H."/>
            <person name="Johnson M."/>
            <person name="Bhonagiri V."/>
            <person name="Zhang X."/>
            <person name="Suruliraj S."/>
            <person name="Warren W."/>
            <person name="Chinwalla A."/>
            <person name="Mardis E.R."/>
            <person name="Wilson R.K."/>
        </authorList>
    </citation>
    <scope>NUCLEOTIDE SEQUENCE [LARGE SCALE GENOMIC DNA]</scope>
    <source>
        <strain evidence="2 3">DP7</strain>
    </source>
</reference>
<protein>
    <submittedName>
        <fullName evidence="2">Uncharacterized protein</fullName>
    </submittedName>
</protein>
<dbReference type="Proteomes" id="UP000004416">
    <property type="component" value="Unassembled WGS sequence"/>
</dbReference>